<feature type="domain" description="LUD" evidence="2">
    <location>
        <begin position="109"/>
        <end position="208"/>
    </location>
</feature>
<evidence type="ECO:0000259" key="2">
    <source>
        <dbReference type="Pfam" id="PF02589"/>
    </source>
</evidence>
<dbReference type="InterPro" id="IPR024185">
    <property type="entry name" value="FTHF_cligase-like_sf"/>
</dbReference>
<dbReference type="RefSeq" id="WP_033525639.1">
    <property type="nucleotide sequence ID" value="NZ_JAVRFJ010000042.1"/>
</dbReference>
<feature type="region of interest" description="Disordered" evidence="1">
    <location>
        <begin position="1"/>
        <end position="35"/>
    </location>
</feature>
<accession>A0ABU2Z869</accession>
<sequence>MSGRDTVLGDIRSALADVPGAEAPDSDPVPHDPRSQQAGLDVVGLFIERAADYRATVVRVAPSDAVAAVGRALGRTGAKSVVLPPGFPGALVPEGPWSRLEDTPPLTVRQLDAADAVLTTVAAAIALTGTVVLDSGPGQGRRALTLLPDQHVCVVRASRIVTDVPEALSHLPRDRPLTLVSGPSATSDIELDRVEGVHGPRTLDIIVIVDEQGTDTGLSGRA</sequence>
<evidence type="ECO:0000256" key="1">
    <source>
        <dbReference type="SAM" id="MobiDB-lite"/>
    </source>
</evidence>
<dbReference type="InterPro" id="IPR003741">
    <property type="entry name" value="LUD_dom"/>
</dbReference>
<dbReference type="Proteomes" id="UP001180737">
    <property type="component" value="Unassembled WGS sequence"/>
</dbReference>
<dbReference type="PANTHER" id="PTHR43682:SF1">
    <property type="entry name" value="LACTATE UTILIZATION PROTEIN C"/>
    <property type="match status" value="1"/>
</dbReference>
<evidence type="ECO:0000313" key="4">
    <source>
        <dbReference type="Proteomes" id="UP001180737"/>
    </source>
</evidence>
<dbReference type="SUPFAM" id="SSF100950">
    <property type="entry name" value="NagB/RpiA/CoA transferase-like"/>
    <property type="match status" value="1"/>
</dbReference>
<dbReference type="InterPro" id="IPR037171">
    <property type="entry name" value="NagB/RpiA_transferase-like"/>
</dbReference>
<gene>
    <name evidence="3" type="ORF">RM704_35880</name>
</gene>
<protein>
    <submittedName>
        <fullName evidence="3">Lactate utilization protein C</fullName>
    </submittedName>
</protein>
<reference evidence="3" key="1">
    <citation type="submission" date="2024-05" db="EMBL/GenBank/DDBJ databases">
        <title>30 novel species of actinomycetes from the DSMZ collection.</title>
        <authorList>
            <person name="Nouioui I."/>
        </authorList>
    </citation>
    <scope>NUCLEOTIDE SEQUENCE</scope>
    <source>
        <strain evidence="3">DSM 3412</strain>
    </source>
</reference>
<organism evidence="3 4">
    <name type="scientific">Streptomyces gottesmaniae</name>
    <dbReference type="NCBI Taxonomy" id="3075518"/>
    <lineage>
        <taxon>Bacteria</taxon>
        <taxon>Bacillati</taxon>
        <taxon>Actinomycetota</taxon>
        <taxon>Actinomycetes</taxon>
        <taxon>Kitasatosporales</taxon>
        <taxon>Streptomycetaceae</taxon>
        <taxon>Streptomyces</taxon>
    </lineage>
</organism>
<dbReference type="Pfam" id="PF02589">
    <property type="entry name" value="LUD_dom"/>
    <property type="match status" value="1"/>
</dbReference>
<keyword evidence="4" id="KW-1185">Reference proteome</keyword>
<dbReference type="PANTHER" id="PTHR43682">
    <property type="entry name" value="LACTATE UTILIZATION PROTEIN C"/>
    <property type="match status" value="1"/>
</dbReference>
<comment type="caution">
    <text evidence="3">The sequence shown here is derived from an EMBL/GenBank/DDBJ whole genome shotgun (WGS) entry which is preliminary data.</text>
</comment>
<name>A0ABU2Z869_9ACTN</name>
<dbReference type="EMBL" id="JAVRFJ010000042">
    <property type="protein sequence ID" value="MDT0572783.1"/>
    <property type="molecule type" value="Genomic_DNA"/>
</dbReference>
<dbReference type="Gene3D" id="3.40.50.10420">
    <property type="entry name" value="NagB/RpiA/CoA transferase-like"/>
    <property type="match status" value="1"/>
</dbReference>
<proteinExistence type="predicted"/>
<evidence type="ECO:0000313" key="3">
    <source>
        <dbReference type="EMBL" id="MDT0572783.1"/>
    </source>
</evidence>